<dbReference type="GO" id="GO:0005576">
    <property type="term" value="C:extracellular region"/>
    <property type="evidence" value="ECO:0007669"/>
    <property type="project" value="UniProtKB-SubCell"/>
</dbReference>
<evidence type="ECO:0000313" key="8">
    <source>
        <dbReference type="EMBL" id="MBB3017929.1"/>
    </source>
</evidence>
<keyword evidence="7" id="KW-0472">Membrane</keyword>
<dbReference type="PRINTS" id="PR01488">
    <property type="entry name" value="RTXTOXINA"/>
</dbReference>
<dbReference type="EMBL" id="JACHWB010000001">
    <property type="protein sequence ID" value="MBB3017929.1"/>
    <property type="molecule type" value="Genomic_DNA"/>
</dbReference>
<dbReference type="GO" id="GO:0005509">
    <property type="term" value="F:calcium ion binding"/>
    <property type="evidence" value="ECO:0007669"/>
    <property type="project" value="InterPro"/>
</dbReference>
<keyword evidence="5" id="KW-0677">Repeat</keyword>
<dbReference type="GO" id="GO:0016020">
    <property type="term" value="C:membrane"/>
    <property type="evidence" value="ECO:0007669"/>
    <property type="project" value="UniProtKB-SubCell"/>
</dbReference>
<evidence type="ECO:0000256" key="6">
    <source>
        <dbReference type="ARBA" id="ARBA00023026"/>
    </source>
</evidence>
<dbReference type="Gene3D" id="2.150.10.10">
    <property type="entry name" value="Serralysin-like metalloprotease, C-terminal"/>
    <property type="match status" value="3"/>
</dbReference>
<dbReference type="AlphaFoldDB" id="A0A7W4YW77"/>
<dbReference type="SUPFAM" id="SSF51120">
    <property type="entry name" value="beta-Roll"/>
    <property type="match status" value="3"/>
</dbReference>
<dbReference type="Pfam" id="PF00353">
    <property type="entry name" value="HemolysinCabind"/>
    <property type="match status" value="6"/>
</dbReference>
<keyword evidence="3" id="KW-0964">Secreted</keyword>
<dbReference type="InterPro" id="IPR001343">
    <property type="entry name" value="Hemolysn_Ca-bd"/>
</dbReference>
<proteinExistence type="predicted"/>
<evidence type="ECO:0000256" key="4">
    <source>
        <dbReference type="ARBA" id="ARBA00022656"/>
    </source>
</evidence>
<gene>
    <name evidence="8" type="ORF">FHR70_000969</name>
</gene>
<evidence type="ECO:0000256" key="7">
    <source>
        <dbReference type="ARBA" id="ARBA00023136"/>
    </source>
</evidence>
<dbReference type="InterPro" id="IPR018511">
    <property type="entry name" value="Hemolysin-typ_Ca-bd_CS"/>
</dbReference>
<comment type="subcellular location">
    <subcellularLocation>
        <location evidence="1">Membrane</location>
    </subcellularLocation>
    <subcellularLocation>
        <location evidence="2">Secreted</location>
    </subcellularLocation>
</comment>
<evidence type="ECO:0000256" key="5">
    <source>
        <dbReference type="ARBA" id="ARBA00022737"/>
    </source>
</evidence>
<keyword evidence="4" id="KW-0800">Toxin</keyword>
<evidence type="ECO:0000256" key="3">
    <source>
        <dbReference type="ARBA" id="ARBA00022525"/>
    </source>
</evidence>
<evidence type="ECO:0000313" key="9">
    <source>
        <dbReference type="Proteomes" id="UP000532010"/>
    </source>
</evidence>
<keyword evidence="6" id="KW-0843">Virulence</keyword>
<dbReference type="RefSeq" id="WP_183447603.1">
    <property type="nucleotide sequence ID" value="NZ_JACHWB010000001.1"/>
</dbReference>
<dbReference type="PANTHER" id="PTHR38340">
    <property type="entry name" value="S-LAYER PROTEIN"/>
    <property type="match status" value="1"/>
</dbReference>
<protein>
    <submittedName>
        <fullName evidence="8">Ca2+-binding RTX toxin-like protein</fullName>
    </submittedName>
</protein>
<comment type="caution">
    <text evidence="8">The sequence shown here is derived from an EMBL/GenBank/DDBJ whole genome shotgun (WGS) entry which is preliminary data.</text>
</comment>
<dbReference type="PROSITE" id="PS00330">
    <property type="entry name" value="HEMOLYSIN_CALCIUM"/>
    <property type="match status" value="5"/>
</dbReference>
<sequence length="839" mass="87094">MSQPARSGSEFRINGIPGVYLREQHTKIVGLQDGSFIAVWHRFGSTGESIQAQIYNADGTMRGSEIALTDPTMNTKVGNPDVTVLTDGRILVAWDKTNIPRTQYEIQETDIAAQLLTSDGAKIGGAFSGAGILGSGVDEIPRLTALANGEFMIAWYDRAENSFDSRHLAYRYSSTGSLNILAAIDMEYKSAGGDVTGLKNGGYAQAVTVLDTSSYSDGSGKSIYMNFYRDGRDTYISEHGRVNVSTDGDQHQVSAVTLSNGNVVFVWTDENTAADGSGSCVKARIFTGLGKPMTGEILVNTTKAGYQHSPVIEALSDGGFVIAFVSRLGTDHDIRVATFNADGGRRGDDFLAKGSSAGNQTDPSLAALKDGRFVVSWTDQDLSTRAQVFGTPPTPENPPPGPVPVPDTLIGDAGDNILDGTKVRGLIDGLGGRDTATYQAAESGVIILLAHPQFNAGHAAGDTFKNIEVIVGSAHNDQLIGNDDAHEFQGGAGDDLLMGAGGADTLIGGEDDDVLMGGEGADVIDGGTGINVASYAEAAGRVTASLQSSGVNTGEAAGDTYQAIQNLTGSNFGDTLIGDSSNNTLVGGEGNDHLIGGEGSDHLIGGNGDDTLDGGGGIDILEGGAGRNTYVNADQDHVIGSASGGFDVIQIKANFILNEASAIEGIEADPTAGAINLTGNSSANTILGNNATNTLSGLGGDDLLSGAGGKDKLLAGLGNDRLSGGAGQDSLTGGAGRDVFSFDDKETASSRSKADIIIDFTGRKGDRIDLKAMDASIGKKGDQKFSFIGEKEFTKAGQVRFEKTKKETYIYLNTDSDKAAEAVIRLKGALDLQKGWFVL</sequence>
<organism evidence="8 9">
    <name type="scientific">Microvirga lupini</name>
    <dbReference type="NCBI Taxonomy" id="420324"/>
    <lineage>
        <taxon>Bacteria</taxon>
        <taxon>Pseudomonadati</taxon>
        <taxon>Pseudomonadota</taxon>
        <taxon>Alphaproteobacteria</taxon>
        <taxon>Hyphomicrobiales</taxon>
        <taxon>Methylobacteriaceae</taxon>
        <taxon>Microvirga</taxon>
    </lineage>
</organism>
<name>A0A7W4YW77_9HYPH</name>
<dbReference type="InterPro" id="IPR003995">
    <property type="entry name" value="RTX_toxin_determinant-A"/>
</dbReference>
<reference evidence="8 9" key="1">
    <citation type="submission" date="2020-08" db="EMBL/GenBank/DDBJ databases">
        <title>The Agave Microbiome: Exploring the role of microbial communities in plant adaptations to desert environments.</title>
        <authorList>
            <person name="Partida-Martinez L.P."/>
        </authorList>
    </citation>
    <scope>NUCLEOTIDE SEQUENCE [LARGE SCALE GENOMIC DNA]</scope>
    <source>
        <strain evidence="8 9">AT3.9</strain>
    </source>
</reference>
<accession>A0A7W4YW77</accession>
<evidence type="ECO:0000256" key="1">
    <source>
        <dbReference type="ARBA" id="ARBA00004370"/>
    </source>
</evidence>
<dbReference type="PANTHER" id="PTHR38340:SF1">
    <property type="entry name" value="S-LAYER PROTEIN"/>
    <property type="match status" value="1"/>
</dbReference>
<dbReference type="PRINTS" id="PR00313">
    <property type="entry name" value="CABNDNGRPT"/>
</dbReference>
<dbReference type="Proteomes" id="UP000532010">
    <property type="component" value="Unassembled WGS sequence"/>
</dbReference>
<dbReference type="InterPro" id="IPR011049">
    <property type="entry name" value="Serralysin-like_metalloprot_C"/>
</dbReference>
<dbReference type="GO" id="GO:0090729">
    <property type="term" value="F:toxin activity"/>
    <property type="evidence" value="ECO:0007669"/>
    <property type="project" value="UniProtKB-KW"/>
</dbReference>
<dbReference type="InterPro" id="IPR050557">
    <property type="entry name" value="RTX_toxin/Mannuronan_C5-epim"/>
</dbReference>
<evidence type="ECO:0000256" key="2">
    <source>
        <dbReference type="ARBA" id="ARBA00004613"/>
    </source>
</evidence>
<keyword evidence="9" id="KW-1185">Reference proteome</keyword>